<keyword evidence="2" id="KW-0472">Membrane</keyword>
<dbReference type="RefSeq" id="WP_343850918.1">
    <property type="nucleotide sequence ID" value="NZ_BAAAFI010000008.1"/>
</dbReference>
<organism evidence="3 4">
    <name type="scientific">Algoriphagus jejuensis</name>
    <dbReference type="NCBI Taxonomy" id="419934"/>
    <lineage>
        <taxon>Bacteria</taxon>
        <taxon>Pseudomonadati</taxon>
        <taxon>Bacteroidota</taxon>
        <taxon>Cytophagia</taxon>
        <taxon>Cytophagales</taxon>
        <taxon>Cyclobacteriaceae</taxon>
        <taxon>Algoriphagus</taxon>
    </lineage>
</organism>
<dbReference type="EMBL" id="BAAAFI010000008">
    <property type="protein sequence ID" value="GAA0878977.1"/>
    <property type="molecule type" value="Genomic_DNA"/>
</dbReference>
<sequence>MDISQQKSTLNKQIEIFSWIGGISAVFALLPLIWAGYQVLGNHAFFKENELGDFIGGTSGTFASFAGLAFVYVAFLGQRLQILMQQEELESNRQEMEYTRMEIQGQREQLELQNNYIKNEQVVSILFRLIDSFIENRKNVTYLDHINYEKRLREASKHGQGSSIQEIQKYLPERDVVYGNDAFQNIIVHLKEWTIGLNGWRIADFPNFEKVNGFKFIVKPDNFKIDSLTINQAGFIIKAITNEESLGSYLRGLVHLLNYIKNNNLSEFLKVIESQMGKSERVYLFYWINTQLSEELIDFLRSNYFLNTISPKDLLHPDHKSLFIQKNRDENFRRLLTTPK</sequence>
<protein>
    <recommendedName>
        <fullName evidence="5">Phage abortive infection protein</fullName>
    </recommendedName>
</protein>
<accession>A0ABP3YCZ0</accession>
<keyword evidence="2" id="KW-1133">Transmembrane helix</keyword>
<proteinExistence type="predicted"/>
<keyword evidence="2" id="KW-0812">Transmembrane</keyword>
<evidence type="ECO:0000313" key="4">
    <source>
        <dbReference type="Proteomes" id="UP001500469"/>
    </source>
</evidence>
<gene>
    <name evidence="3" type="ORF">GCM10009119_19450</name>
</gene>
<keyword evidence="4" id="KW-1185">Reference proteome</keyword>
<evidence type="ECO:0008006" key="5">
    <source>
        <dbReference type="Google" id="ProtNLM"/>
    </source>
</evidence>
<feature type="transmembrane region" description="Helical" evidence="2">
    <location>
        <begin position="16"/>
        <end position="34"/>
    </location>
</feature>
<feature type="coiled-coil region" evidence="1">
    <location>
        <begin position="84"/>
        <end position="113"/>
    </location>
</feature>
<evidence type="ECO:0000256" key="1">
    <source>
        <dbReference type="SAM" id="Coils"/>
    </source>
</evidence>
<keyword evidence="1" id="KW-0175">Coiled coil</keyword>
<evidence type="ECO:0000256" key="2">
    <source>
        <dbReference type="SAM" id="Phobius"/>
    </source>
</evidence>
<comment type="caution">
    <text evidence="3">The sequence shown here is derived from an EMBL/GenBank/DDBJ whole genome shotgun (WGS) entry which is preliminary data.</text>
</comment>
<dbReference type="Proteomes" id="UP001500469">
    <property type="component" value="Unassembled WGS sequence"/>
</dbReference>
<name>A0ABP3YCZ0_9BACT</name>
<feature type="transmembrane region" description="Helical" evidence="2">
    <location>
        <begin position="54"/>
        <end position="75"/>
    </location>
</feature>
<evidence type="ECO:0000313" key="3">
    <source>
        <dbReference type="EMBL" id="GAA0878977.1"/>
    </source>
</evidence>
<reference evidence="4" key="1">
    <citation type="journal article" date="2019" name="Int. J. Syst. Evol. Microbiol.">
        <title>The Global Catalogue of Microorganisms (GCM) 10K type strain sequencing project: providing services to taxonomists for standard genome sequencing and annotation.</title>
        <authorList>
            <consortium name="The Broad Institute Genomics Platform"/>
            <consortium name="The Broad Institute Genome Sequencing Center for Infectious Disease"/>
            <person name="Wu L."/>
            <person name="Ma J."/>
        </authorList>
    </citation>
    <scope>NUCLEOTIDE SEQUENCE [LARGE SCALE GENOMIC DNA]</scope>
    <source>
        <strain evidence="4">JCM 16112</strain>
    </source>
</reference>